<dbReference type="EMBL" id="CP017641">
    <property type="protein sequence ID" value="APZ91340.1"/>
    <property type="molecule type" value="Genomic_DNA"/>
</dbReference>
<feature type="transmembrane region" description="Helical" evidence="12">
    <location>
        <begin position="120"/>
        <end position="141"/>
    </location>
</feature>
<evidence type="ECO:0000313" key="13">
    <source>
        <dbReference type="EMBL" id="APZ91340.1"/>
    </source>
</evidence>
<keyword evidence="9 12" id="KW-0472">Membrane</keyword>
<evidence type="ECO:0000313" key="14">
    <source>
        <dbReference type="Proteomes" id="UP000187735"/>
    </source>
</evidence>
<evidence type="ECO:0000256" key="3">
    <source>
        <dbReference type="ARBA" id="ARBA00022448"/>
    </source>
</evidence>
<dbReference type="PROSITE" id="PS50283">
    <property type="entry name" value="NA_SOLUT_SYMP_3"/>
    <property type="match status" value="1"/>
</dbReference>
<dbReference type="AlphaFoldDB" id="A0A1P8WBA0"/>
<evidence type="ECO:0000256" key="2">
    <source>
        <dbReference type="ARBA" id="ARBA00006434"/>
    </source>
</evidence>
<dbReference type="PANTHER" id="PTHR42985:SF32">
    <property type="entry name" value="SODIUM IODIDE SYMPORTER"/>
    <property type="match status" value="1"/>
</dbReference>
<accession>A0A1P8WBA0</accession>
<dbReference type="GO" id="GO:0006814">
    <property type="term" value="P:sodium ion transport"/>
    <property type="evidence" value="ECO:0007669"/>
    <property type="project" value="UniProtKB-KW"/>
</dbReference>
<feature type="transmembrane region" description="Helical" evidence="12">
    <location>
        <begin position="486"/>
        <end position="507"/>
    </location>
</feature>
<feature type="transmembrane region" description="Helical" evidence="12">
    <location>
        <begin position="443"/>
        <end position="466"/>
    </location>
</feature>
<evidence type="ECO:0000256" key="5">
    <source>
        <dbReference type="ARBA" id="ARBA00022692"/>
    </source>
</evidence>
<feature type="transmembrane region" description="Helical" evidence="12">
    <location>
        <begin position="230"/>
        <end position="257"/>
    </location>
</feature>
<dbReference type="PANTHER" id="PTHR42985">
    <property type="entry name" value="SODIUM-COUPLED MONOCARBOXYLATE TRANSPORTER"/>
    <property type="match status" value="1"/>
</dbReference>
<keyword evidence="8" id="KW-0406">Ion transport</keyword>
<dbReference type="InterPro" id="IPR038377">
    <property type="entry name" value="Na/Glc_symporter_sf"/>
</dbReference>
<organism evidence="13 14">
    <name type="scientific">Fuerstiella marisgermanici</name>
    <dbReference type="NCBI Taxonomy" id="1891926"/>
    <lineage>
        <taxon>Bacteria</taxon>
        <taxon>Pseudomonadati</taxon>
        <taxon>Planctomycetota</taxon>
        <taxon>Planctomycetia</taxon>
        <taxon>Planctomycetales</taxon>
        <taxon>Planctomycetaceae</taxon>
        <taxon>Fuerstiella</taxon>
    </lineage>
</organism>
<feature type="transmembrane region" description="Helical" evidence="12">
    <location>
        <begin position="153"/>
        <end position="173"/>
    </location>
</feature>
<dbReference type="KEGG" id="fmr:Fuma_00928"/>
<gene>
    <name evidence="13" type="primary">sglT_2</name>
    <name evidence="13" type="ORF">Fuma_00928</name>
</gene>
<evidence type="ECO:0000256" key="9">
    <source>
        <dbReference type="ARBA" id="ARBA00023136"/>
    </source>
</evidence>
<keyword evidence="10" id="KW-0739">Sodium transport</keyword>
<evidence type="ECO:0000256" key="11">
    <source>
        <dbReference type="RuleBase" id="RU362091"/>
    </source>
</evidence>
<sequence>MPTASPVDLIVVGVYLIAVTALGCFMSRRTHTADEFMSAGRSLPGWVVGLSIIGTFVSSISFVANPGKTFSGTWLPFVFSLSLPYAAWVATVFFVPFFRNCGSLSAYEHLEKRFGTWARVYSALFNVMYHVGRIGMILYGVSLAVTALIDVPISTIILCLGVLVIAYTLLGGIEAVIWTDVVQSIILVGGMLICLVVLVMNVPGGVAGIIEGASQPLQNKLSLGSMDLSFAKTASGSSTFLTMLTFGFFINLQNFAADQTFVQRYFTARTEADARRSVWMGAIAYLPISAILFFLGTGLFVFYQLNGELPADRKPDEVLPFFIMSELPTGLAGLLIAAILAAAMSTVDSSLNSSATLLLCDVQNRFFRRGVQQVDGSYKADDKFDLRFLRLMTIVLGVLGIAVALAMVSSRGHMLDVWWKISGILSGGTLGLILLARFTKAEGAFGAALGVVSGVSAITLVTVAHMPDLPQWLQPVYSKLAPVRDLLDPLMAVVVGTSIVFLVGAVLSKRPKQLSA</sequence>
<keyword evidence="3" id="KW-0813">Transport</keyword>
<feature type="transmembrane region" description="Helical" evidence="12">
    <location>
        <begin position="321"/>
        <end position="343"/>
    </location>
</feature>
<keyword evidence="14" id="KW-1185">Reference proteome</keyword>
<dbReference type="STRING" id="1891926.Fuma_00928"/>
<comment type="subcellular location">
    <subcellularLocation>
        <location evidence="1">Cell membrane</location>
        <topology evidence="1">Multi-pass membrane protein</topology>
    </subcellularLocation>
</comment>
<dbReference type="InterPro" id="IPR001734">
    <property type="entry name" value="Na/solute_symporter"/>
</dbReference>
<feature type="transmembrane region" description="Helical" evidence="12">
    <location>
        <begin position="6"/>
        <end position="25"/>
    </location>
</feature>
<feature type="transmembrane region" description="Helical" evidence="12">
    <location>
        <begin position="278"/>
        <end position="301"/>
    </location>
</feature>
<name>A0A1P8WBA0_9PLAN</name>
<dbReference type="Pfam" id="PF00474">
    <property type="entry name" value="SSF"/>
    <property type="match status" value="1"/>
</dbReference>
<evidence type="ECO:0000256" key="10">
    <source>
        <dbReference type="ARBA" id="ARBA00023201"/>
    </source>
</evidence>
<reference evidence="13 14" key="1">
    <citation type="journal article" date="2016" name="Front. Microbiol.">
        <title>Fuerstia marisgermanicae gen. nov., sp. nov., an Unusual Member of the Phylum Planctomycetes from the German Wadden Sea.</title>
        <authorList>
            <person name="Kohn T."/>
            <person name="Heuer A."/>
            <person name="Jogler M."/>
            <person name="Vollmers J."/>
            <person name="Boedeker C."/>
            <person name="Bunk B."/>
            <person name="Rast P."/>
            <person name="Borchert D."/>
            <person name="Glockner I."/>
            <person name="Freese H.M."/>
            <person name="Klenk H.P."/>
            <person name="Overmann J."/>
            <person name="Kaster A.K."/>
            <person name="Rohde M."/>
            <person name="Wiegand S."/>
            <person name="Jogler C."/>
        </authorList>
    </citation>
    <scope>NUCLEOTIDE SEQUENCE [LARGE SCALE GENOMIC DNA]</scope>
    <source>
        <strain evidence="13 14">NH11</strain>
    </source>
</reference>
<proteinExistence type="inferred from homology"/>
<evidence type="ECO:0000256" key="7">
    <source>
        <dbReference type="ARBA" id="ARBA00023053"/>
    </source>
</evidence>
<dbReference type="NCBIfam" id="TIGR00813">
    <property type="entry name" value="sss"/>
    <property type="match status" value="1"/>
</dbReference>
<keyword evidence="6 12" id="KW-1133">Transmembrane helix</keyword>
<evidence type="ECO:0000256" key="1">
    <source>
        <dbReference type="ARBA" id="ARBA00004651"/>
    </source>
</evidence>
<evidence type="ECO:0000256" key="8">
    <source>
        <dbReference type="ARBA" id="ARBA00023065"/>
    </source>
</evidence>
<evidence type="ECO:0000256" key="4">
    <source>
        <dbReference type="ARBA" id="ARBA00022475"/>
    </source>
</evidence>
<keyword evidence="5 12" id="KW-0812">Transmembrane</keyword>
<dbReference type="Proteomes" id="UP000187735">
    <property type="component" value="Chromosome"/>
</dbReference>
<keyword evidence="4" id="KW-1003">Cell membrane</keyword>
<dbReference type="Gene3D" id="1.20.1730.10">
    <property type="entry name" value="Sodium/glucose cotransporter"/>
    <property type="match status" value="1"/>
</dbReference>
<feature type="transmembrane region" description="Helical" evidence="12">
    <location>
        <begin position="388"/>
        <end position="411"/>
    </location>
</feature>
<evidence type="ECO:0000256" key="6">
    <source>
        <dbReference type="ARBA" id="ARBA00022989"/>
    </source>
</evidence>
<feature type="transmembrane region" description="Helical" evidence="12">
    <location>
        <begin position="46"/>
        <end position="65"/>
    </location>
</feature>
<dbReference type="InterPro" id="IPR051163">
    <property type="entry name" value="Sodium:Solute_Symporter_SSF"/>
</dbReference>
<comment type="similarity">
    <text evidence="2 11">Belongs to the sodium:solute symporter (SSF) (TC 2.A.21) family.</text>
</comment>
<dbReference type="CDD" id="cd11495">
    <property type="entry name" value="SLC5sbd_NIS-like_u3"/>
    <property type="match status" value="1"/>
</dbReference>
<protein>
    <submittedName>
        <fullName evidence="13">Na(+)/glucose symporter</fullName>
    </submittedName>
</protein>
<dbReference type="GO" id="GO:0005886">
    <property type="term" value="C:plasma membrane"/>
    <property type="evidence" value="ECO:0007669"/>
    <property type="project" value="UniProtKB-SubCell"/>
</dbReference>
<keyword evidence="7" id="KW-0915">Sodium</keyword>
<feature type="transmembrane region" description="Helical" evidence="12">
    <location>
        <begin position="77"/>
        <end position="99"/>
    </location>
</feature>
<evidence type="ECO:0000256" key="12">
    <source>
        <dbReference type="SAM" id="Phobius"/>
    </source>
</evidence>
<feature type="transmembrane region" description="Helical" evidence="12">
    <location>
        <begin position="417"/>
        <end position="436"/>
    </location>
</feature>
<dbReference type="RefSeq" id="WP_077023114.1">
    <property type="nucleotide sequence ID" value="NZ_CP017641.1"/>
</dbReference>
<dbReference type="OrthoDB" id="9810181at2"/>
<dbReference type="GO" id="GO:0015293">
    <property type="term" value="F:symporter activity"/>
    <property type="evidence" value="ECO:0007669"/>
    <property type="project" value="TreeGrafter"/>
</dbReference>
<feature type="transmembrane region" description="Helical" evidence="12">
    <location>
        <begin position="185"/>
        <end position="210"/>
    </location>
</feature>